<keyword evidence="2 5" id="KW-0812">Transmembrane</keyword>
<dbReference type="Proteomes" id="UP000254476">
    <property type="component" value="Unassembled WGS sequence"/>
</dbReference>
<feature type="transmembrane region" description="Helical" evidence="5">
    <location>
        <begin position="21"/>
        <end position="39"/>
    </location>
</feature>
<evidence type="ECO:0000313" key="10">
    <source>
        <dbReference type="Proteomes" id="UP000254476"/>
    </source>
</evidence>
<reference evidence="8 10" key="2">
    <citation type="submission" date="2018-06" db="EMBL/GenBank/DDBJ databases">
        <authorList>
            <consortium name="Pathogen Informatics"/>
            <person name="Doyle S."/>
        </authorList>
    </citation>
    <scope>NUCLEOTIDE SEQUENCE [LARGE SCALE GENOMIC DNA]</scope>
    <source>
        <strain evidence="8 10">NCTC12388</strain>
    </source>
</reference>
<protein>
    <submittedName>
        <fullName evidence="8">Hemolysin D</fullName>
    </submittedName>
</protein>
<name>A0A378JF21_9GAMM</name>
<comment type="subcellular location">
    <subcellularLocation>
        <location evidence="1">Membrane</location>
        <topology evidence="1">Single-pass membrane protein</topology>
    </subcellularLocation>
</comment>
<proteinExistence type="predicted"/>
<keyword evidence="4 5" id="KW-0472">Membrane</keyword>
<dbReference type="PANTHER" id="PTHR30386">
    <property type="entry name" value="MEMBRANE FUSION SUBUNIT OF EMRAB-TOLC MULTIDRUG EFFLUX PUMP"/>
    <property type="match status" value="1"/>
</dbReference>
<dbReference type="EMBL" id="UGOB01000001">
    <property type="protein sequence ID" value="STX45608.1"/>
    <property type="molecule type" value="Genomic_DNA"/>
</dbReference>
<reference evidence="7 9" key="1">
    <citation type="submission" date="2015-11" db="EMBL/GenBank/DDBJ databases">
        <title>Genomic analysis of 38 Legionella species identifies large and diverse effector repertoires.</title>
        <authorList>
            <person name="Burstein D."/>
            <person name="Amaro F."/>
            <person name="Zusman T."/>
            <person name="Lifshitz Z."/>
            <person name="Cohen O."/>
            <person name="Gilbert J.A."/>
            <person name="Pupko T."/>
            <person name="Shuman H.A."/>
            <person name="Segal G."/>
        </authorList>
    </citation>
    <scope>NUCLEOTIDE SEQUENCE [LARGE SCALE GENOMIC DNA]</scope>
    <source>
        <strain evidence="7 9">Lyon 8420412</strain>
    </source>
</reference>
<evidence type="ECO:0000256" key="1">
    <source>
        <dbReference type="ARBA" id="ARBA00004167"/>
    </source>
</evidence>
<gene>
    <name evidence="8" type="primary">yiaV_1</name>
    <name evidence="7" type="ORF">Lgra_2412</name>
    <name evidence="8" type="ORF">NCTC12388_02350</name>
</gene>
<evidence type="ECO:0000256" key="4">
    <source>
        <dbReference type="ARBA" id="ARBA00023136"/>
    </source>
</evidence>
<evidence type="ECO:0000313" key="7">
    <source>
        <dbReference type="EMBL" id="KTD09177.1"/>
    </source>
</evidence>
<evidence type="ECO:0000313" key="9">
    <source>
        <dbReference type="Proteomes" id="UP000054691"/>
    </source>
</evidence>
<evidence type="ECO:0000259" key="6">
    <source>
        <dbReference type="Pfam" id="PF25963"/>
    </source>
</evidence>
<dbReference type="GO" id="GO:0016020">
    <property type="term" value="C:membrane"/>
    <property type="evidence" value="ECO:0007669"/>
    <property type="project" value="UniProtKB-SubCell"/>
</dbReference>
<accession>A0A378JF21</accession>
<evidence type="ECO:0000256" key="2">
    <source>
        <dbReference type="ARBA" id="ARBA00022692"/>
    </source>
</evidence>
<dbReference type="Gene3D" id="2.40.30.170">
    <property type="match status" value="1"/>
</dbReference>
<dbReference type="AlphaFoldDB" id="A0A378JF21"/>
<keyword evidence="3 5" id="KW-1133">Transmembrane helix</keyword>
<dbReference type="Pfam" id="PF25963">
    <property type="entry name" value="Beta-barrel_AAEA"/>
    <property type="match status" value="1"/>
</dbReference>
<evidence type="ECO:0000256" key="3">
    <source>
        <dbReference type="ARBA" id="ARBA00022989"/>
    </source>
</evidence>
<keyword evidence="9" id="KW-1185">Reference proteome</keyword>
<organism evidence="8 10">
    <name type="scientific">Legionella gratiana</name>
    <dbReference type="NCBI Taxonomy" id="45066"/>
    <lineage>
        <taxon>Bacteria</taxon>
        <taxon>Pseudomonadati</taxon>
        <taxon>Pseudomonadota</taxon>
        <taxon>Gammaproteobacteria</taxon>
        <taxon>Legionellales</taxon>
        <taxon>Legionellaceae</taxon>
        <taxon>Legionella</taxon>
    </lineage>
</organism>
<evidence type="ECO:0000256" key="5">
    <source>
        <dbReference type="SAM" id="Phobius"/>
    </source>
</evidence>
<evidence type="ECO:0000313" key="8">
    <source>
        <dbReference type="EMBL" id="STX45608.1"/>
    </source>
</evidence>
<dbReference type="STRING" id="45066.Lgra_2412"/>
<dbReference type="EMBL" id="LNYE01000023">
    <property type="protein sequence ID" value="KTD09177.1"/>
    <property type="molecule type" value="Genomic_DNA"/>
</dbReference>
<dbReference type="InterPro" id="IPR050739">
    <property type="entry name" value="MFP"/>
</dbReference>
<dbReference type="OrthoDB" id="9811754at2"/>
<dbReference type="RefSeq" id="WP_058499527.1">
    <property type="nucleotide sequence ID" value="NZ_CAAAHW010000021.1"/>
</dbReference>
<dbReference type="Proteomes" id="UP000054691">
    <property type="component" value="Unassembled WGS sequence"/>
</dbReference>
<dbReference type="Gene3D" id="2.40.50.100">
    <property type="match status" value="1"/>
</dbReference>
<dbReference type="InterPro" id="IPR058634">
    <property type="entry name" value="AaeA-lik-b-barrel"/>
</dbReference>
<dbReference type="PANTHER" id="PTHR30386:SF26">
    <property type="entry name" value="TRANSPORT PROTEIN COMB"/>
    <property type="match status" value="1"/>
</dbReference>
<sequence>MLSKISFRVSKIKNNFPIKTVICVLIVVLIFYFVYYFPFTNNAFVAANIRPVAANVSGYVTDIYVKNEEYVKVGQPLFTVFKKPYELAYQNYKAKVASAKARLISLQKQVEITQHNVQAQRDVYKKIEFEYQHYQSALRDSAVPKVTVHNMLQEKNTAWNTLKALEKTLEKDRQDVIVQRMNIKSLIAHMHNAKVDLDETTVYAKNNGIVQNMFVALGAPVELRKPLFSFIDTDHMFIQANFNETDLRNVKAGNKVTIYPRIYFWKKTYHGVIISKNWAASRQVTDPRSQEQIVTNSENNWFLLPQRFPVQILITDYDPEKYPLSVGSSAYVYIHTG</sequence>
<feature type="domain" description="p-hydroxybenzoic acid efflux pump subunit AaeA-like beta-barrel" evidence="6">
    <location>
        <begin position="236"/>
        <end position="335"/>
    </location>
</feature>
<dbReference type="SUPFAM" id="SSF111369">
    <property type="entry name" value="HlyD-like secretion proteins"/>
    <property type="match status" value="1"/>
</dbReference>